<accession>A0A4C1ZCX5</accession>
<feature type="region of interest" description="Disordered" evidence="1">
    <location>
        <begin position="38"/>
        <end position="73"/>
    </location>
</feature>
<organism evidence="2 3">
    <name type="scientific">Eumeta variegata</name>
    <name type="common">Bagworm moth</name>
    <name type="synonym">Eumeta japonica</name>
    <dbReference type="NCBI Taxonomy" id="151549"/>
    <lineage>
        <taxon>Eukaryota</taxon>
        <taxon>Metazoa</taxon>
        <taxon>Ecdysozoa</taxon>
        <taxon>Arthropoda</taxon>
        <taxon>Hexapoda</taxon>
        <taxon>Insecta</taxon>
        <taxon>Pterygota</taxon>
        <taxon>Neoptera</taxon>
        <taxon>Endopterygota</taxon>
        <taxon>Lepidoptera</taxon>
        <taxon>Glossata</taxon>
        <taxon>Ditrysia</taxon>
        <taxon>Tineoidea</taxon>
        <taxon>Psychidae</taxon>
        <taxon>Oiketicinae</taxon>
        <taxon>Eumeta</taxon>
    </lineage>
</organism>
<gene>
    <name evidence="2" type="ORF">EVAR_59195_1</name>
</gene>
<name>A0A4C1ZCX5_EUMVA</name>
<proteinExistence type="predicted"/>
<reference evidence="2 3" key="1">
    <citation type="journal article" date="2019" name="Commun. Biol.">
        <title>The bagworm genome reveals a unique fibroin gene that provides high tensile strength.</title>
        <authorList>
            <person name="Kono N."/>
            <person name="Nakamura H."/>
            <person name="Ohtoshi R."/>
            <person name="Tomita M."/>
            <person name="Numata K."/>
            <person name="Arakawa K."/>
        </authorList>
    </citation>
    <scope>NUCLEOTIDE SEQUENCE [LARGE SCALE GENOMIC DNA]</scope>
</reference>
<dbReference type="Proteomes" id="UP000299102">
    <property type="component" value="Unassembled WGS sequence"/>
</dbReference>
<comment type="caution">
    <text evidence="2">The sequence shown here is derived from an EMBL/GenBank/DDBJ whole genome shotgun (WGS) entry which is preliminary data.</text>
</comment>
<evidence type="ECO:0000256" key="1">
    <source>
        <dbReference type="SAM" id="MobiDB-lite"/>
    </source>
</evidence>
<evidence type="ECO:0000313" key="2">
    <source>
        <dbReference type="EMBL" id="GBP84954.1"/>
    </source>
</evidence>
<evidence type="ECO:0000313" key="3">
    <source>
        <dbReference type="Proteomes" id="UP000299102"/>
    </source>
</evidence>
<sequence>MSSVKEQLVFYSVSPDAARQHTGVLTVRDLPCERSLKEVPPAQEFTGTPTRVGPILASRRESDPEYEGGTHENVPWPAEKMIRRWRLIGRRYGKKRVRMGLRDREEPLGCVFYLFRYCGKIYVKY</sequence>
<protein>
    <submittedName>
        <fullName evidence="2">Uncharacterized protein</fullName>
    </submittedName>
</protein>
<dbReference type="AlphaFoldDB" id="A0A4C1ZCX5"/>
<keyword evidence="3" id="KW-1185">Reference proteome</keyword>
<dbReference type="EMBL" id="BGZK01001708">
    <property type="protein sequence ID" value="GBP84954.1"/>
    <property type="molecule type" value="Genomic_DNA"/>
</dbReference>